<dbReference type="Pfam" id="PF01297">
    <property type="entry name" value="ZnuA"/>
    <property type="match status" value="1"/>
</dbReference>
<protein>
    <submittedName>
        <fullName evidence="6">ABC transporter substrate-binding protein</fullName>
    </submittedName>
</protein>
<dbReference type="AlphaFoldDB" id="A0A4Y6V772"/>
<proteinExistence type="predicted"/>
<dbReference type="GO" id="GO:0046872">
    <property type="term" value="F:metal ion binding"/>
    <property type="evidence" value="ECO:0007669"/>
    <property type="project" value="UniProtKB-KW"/>
</dbReference>
<dbReference type="KEGG" id="ntn:D5366_08365"/>
<evidence type="ECO:0000256" key="3">
    <source>
        <dbReference type="ARBA" id="ARBA00022723"/>
    </source>
</evidence>
<sequence length="292" mass="31493">MTIFLRFGMLCAALAFGAMAHPVDAAESAPLHVVCVESVWCNVVAQIGKQHVDVQSIISTPGIDPHEFAPTPAMAKRLAEADFAVMNGAVYDDWAMPFVLHAKGHLNIGEKVGWKSGDDSHVFLNPQDVRIAVQNIEHILVQLEPAFEQDFNAGAAAFLADLNSIDDRLAALRAERAYTPYAATETQGSALFAQAGWTLLNARYARAIAQHMAPSPRDEAALETAIASRKITLLVLNPAVRAPQLAHLEDLARKASIPVIQVGETLPVGQSWQGWVSNILDQAEGARNAAQH</sequence>
<dbReference type="GO" id="GO:0030313">
    <property type="term" value="C:cell envelope"/>
    <property type="evidence" value="ECO:0007669"/>
    <property type="project" value="UniProtKB-SubCell"/>
</dbReference>
<name>A0A4Y6V772_9PROT</name>
<evidence type="ECO:0000256" key="5">
    <source>
        <dbReference type="SAM" id="SignalP"/>
    </source>
</evidence>
<feature type="signal peptide" evidence="5">
    <location>
        <begin position="1"/>
        <end position="20"/>
    </location>
</feature>
<evidence type="ECO:0000313" key="7">
    <source>
        <dbReference type="Proteomes" id="UP000317214"/>
    </source>
</evidence>
<evidence type="ECO:0000256" key="1">
    <source>
        <dbReference type="ARBA" id="ARBA00004196"/>
    </source>
</evidence>
<dbReference type="PANTHER" id="PTHR42953:SF1">
    <property type="entry name" value="METAL-BINDING PROTEIN HI_0362-RELATED"/>
    <property type="match status" value="1"/>
</dbReference>
<accession>A0A4Y6V772</accession>
<evidence type="ECO:0000256" key="2">
    <source>
        <dbReference type="ARBA" id="ARBA00022448"/>
    </source>
</evidence>
<dbReference type="GO" id="GO:0030001">
    <property type="term" value="P:metal ion transport"/>
    <property type="evidence" value="ECO:0007669"/>
    <property type="project" value="InterPro"/>
</dbReference>
<keyword evidence="3" id="KW-0479">Metal-binding</keyword>
<dbReference type="InterPro" id="IPR006127">
    <property type="entry name" value="ZnuA-like"/>
</dbReference>
<dbReference type="RefSeq" id="WP_141493077.1">
    <property type="nucleotide sequence ID" value="NZ_CP032485.1"/>
</dbReference>
<evidence type="ECO:0000256" key="4">
    <source>
        <dbReference type="ARBA" id="ARBA00022729"/>
    </source>
</evidence>
<keyword evidence="4 5" id="KW-0732">Signal</keyword>
<gene>
    <name evidence="6" type="ORF">D5366_08365</name>
</gene>
<evidence type="ECO:0000313" key="6">
    <source>
        <dbReference type="EMBL" id="QDH25224.1"/>
    </source>
</evidence>
<dbReference type="Gene3D" id="3.40.50.1980">
    <property type="entry name" value="Nitrogenase molybdenum iron protein domain"/>
    <property type="match status" value="1"/>
</dbReference>
<dbReference type="EMBL" id="CP032485">
    <property type="protein sequence ID" value="QDH25224.1"/>
    <property type="molecule type" value="Genomic_DNA"/>
</dbReference>
<dbReference type="PANTHER" id="PTHR42953">
    <property type="entry name" value="HIGH-AFFINITY ZINC UPTAKE SYSTEM PROTEIN ZNUA-RELATED"/>
    <property type="match status" value="1"/>
</dbReference>
<dbReference type="Proteomes" id="UP000317214">
    <property type="component" value="Chromosome"/>
</dbReference>
<comment type="subcellular location">
    <subcellularLocation>
        <location evidence="1">Cell envelope</location>
    </subcellularLocation>
</comment>
<reference evidence="6 7" key="1">
    <citation type="submission" date="2018-09" db="EMBL/GenBank/DDBJ databases">
        <title>The complete genome sequence of Neokomagataea tanensis NBRC 106556(T).</title>
        <authorList>
            <person name="Chua K.-O."/>
            <person name="See-Too W.-S."/>
            <person name="Hong K.-W."/>
            <person name="Yin W.-F."/>
            <person name="Chan K.-G."/>
        </authorList>
    </citation>
    <scope>NUCLEOTIDE SEQUENCE [LARGE SCALE GENOMIC DNA]</scope>
    <source>
        <strain evidence="7">AH13 \ NBRC 106556</strain>
    </source>
</reference>
<keyword evidence="2" id="KW-0813">Transport</keyword>
<dbReference type="OrthoDB" id="9793396at2"/>
<keyword evidence="7" id="KW-1185">Reference proteome</keyword>
<organism evidence="6 7">
    <name type="scientific">Neokomagataea tanensis</name>
    <dbReference type="NCBI Taxonomy" id="661191"/>
    <lineage>
        <taxon>Bacteria</taxon>
        <taxon>Pseudomonadati</taxon>
        <taxon>Pseudomonadota</taxon>
        <taxon>Alphaproteobacteria</taxon>
        <taxon>Acetobacterales</taxon>
        <taxon>Acetobacteraceae</taxon>
        <taxon>Neokomagataea</taxon>
    </lineage>
</organism>
<dbReference type="InterPro" id="IPR050492">
    <property type="entry name" value="Bact_metal-bind_prot9"/>
</dbReference>
<dbReference type="SUPFAM" id="SSF53807">
    <property type="entry name" value="Helical backbone' metal receptor"/>
    <property type="match status" value="1"/>
</dbReference>
<feature type="chain" id="PRO_5021279149" evidence="5">
    <location>
        <begin position="21"/>
        <end position="292"/>
    </location>
</feature>